<keyword evidence="7" id="KW-1185">Reference proteome</keyword>
<feature type="chain" id="PRO_5046980428" evidence="5">
    <location>
        <begin position="30"/>
        <end position="418"/>
    </location>
</feature>
<dbReference type="InterPro" id="IPR029058">
    <property type="entry name" value="AB_hydrolase_fold"/>
</dbReference>
<dbReference type="PROSITE" id="PS51318">
    <property type="entry name" value="TAT"/>
    <property type="match status" value="1"/>
</dbReference>
<feature type="region of interest" description="Disordered" evidence="4">
    <location>
        <begin position="26"/>
        <end position="52"/>
    </location>
</feature>
<dbReference type="InterPro" id="IPR006311">
    <property type="entry name" value="TAT_signal"/>
</dbReference>
<evidence type="ECO:0000256" key="1">
    <source>
        <dbReference type="ARBA" id="ARBA00022801"/>
    </source>
</evidence>
<feature type="signal peptide" evidence="5">
    <location>
        <begin position="1"/>
        <end position="29"/>
    </location>
</feature>
<comment type="caution">
    <text evidence="6">The sequence shown here is derived from an EMBL/GenBank/DDBJ whole genome shotgun (WGS) entry which is preliminary data.</text>
</comment>
<proteinExistence type="predicted"/>
<dbReference type="SUPFAM" id="SSF53474">
    <property type="entry name" value="alpha/beta-Hydrolases"/>
    <property type="match status" value="1"/>
</dbReference>
<dbReference type="Pfam" id="PF03403">
    <property type="entry name" value="PAF-AH_p_II"/>
    <property type="match status" value="1"/>
</dbReference>
<evidence type="ECO:0000256" key="5">
    <source>
        <dbReference type="SAM" id="SignalP"/>
    </source>
</evidence>
<dbReference type="RefSeq" id="WP_272174453.1">
    <property type="nucleotide sequence ID" value="NZ_JAQOSK010000002.1"/>
</dbReference>
<organism evidence="6 7">
    <name type="scientific">Streptomyces gilvifuscus</name>
    <dbReference type="NCBI Taxonomy" id="1550617"/>
    <lineage>
        <taxon>Bacteria</taxon>
        <taxon>Bacillati</taxon>
        <taxon>Actinomycetota</taxon>
        <taxon>Actinomycetes</taxon>
        <taxon>Kitasatosporales</taxon>
        <taxon>Streptomycetaceae</taxon>
        <taxon>Streptomyces</taxon>
    </lineage>
</organism>
<reference evidence="6 7" key="1">
    <citation type="journal article" date="2015" name="Int. J. Syst. Evol. Microbiol.">
        <title>Streptomyces gilvifuscus sp. nov., an actinomycete that produces antibacterial compounds isolated from soil.</title>
        <authorList>
            <person name="Nguyen T.M."/>
            <person name="Kim J."/>
        </authorList>
    </citation>
    <scope>NUCLEOTIDE SEQUENCE [LARGE SCALE GENOMIC DNA]</scope>
    <source>
        <strain evidence="6 7">T113</strain>
    </source>
</reference>
<name>A0ABT5FNU0_9ACTN</name>
<dbReference type="Gene3D" id="3.40.50.1820">
    <property type="entry name" value="alpha/beta hydrolase"/>
    <property type="match status" value="1"/>
</dbReference>
<protein>
    <submittedName>
        <fullName evidence="6">Hydrolase</fullName>
    </submittedName>
</protein>
<dbReference type="EMBL" id="JAQOSK010000002">
    <property type="protein sequence ID" value="MDC2954137.1"/>
    <property type="molecule type" value="Genomic_DNA"/>
</dbReference>
<sequence>MPTRRAALLSAVAAATTLLPGITARTASAAPRTSGPLKATLPPPSGPHPVGTVSLRLVDRTRTDPWVPARAYRELMVSVRYPARSVEGHPAAPQMLPGEAAAFAALNSFTGVPADAVDWSATRTHAHEGAPIDRCESPRPVICYSPGAGDPRSLGTTLCDDLASRGHVVVMLDHTYDAVAVQFPDGRVEKTVLPAEYDKAYPDEDRITALLRKTLAVRVADARFLLDALPGALPGELRGALDMDRVGMFGQSAGGFTALQAMHDDRRIAAAADLDGVLAYVQNDSTPGNLSTVAADGLDRPFLLMGMDGNDLDAVPSWDALWRNSRGWHRGLTLRGAEHATYTDAEALIPQIAHRLGLPRKTVVANIGTIPPRHAIGAERACLAAFFDRWLRGRDDDGLLDGTSDRYPEMRPFPRRHA</sequence>
<evidence type="ECO:0000256" key="3">
    <source>
        <dbReference type="ARBA" id="ARBA00023098"/>
    </source>
</evidence>
<keyword evidence="5" id="KW-0732">Signal</keyword>
<keyword evidence="1 6" id="KW-0378">Hydrolase</keyword>
<evidence type="ECO:0000313" key="6">
    <source>
        <dbReference type="EMBL" id="MDC2954137.1"/>
    </source>
</evidence>
<dbReference type="PANTHER" id="PTHR10272">
    <property type="entry name" value="PLATELET-ACTIVATING FACTOR ACETYLHYDROLASE"/>
    <property type="match status" value="1"/>
</dbReference>
<evidence type="ECO:0000313" key="7">
    <source>
        <dbReference type="Proteomes" id="UP001221328"/>
    </source>
</evidence>
<accession>A0ABT5FNU0</accession>
<dbReference type="GO" id="GO:0016787">
    <property type="term" value="F:hydrolase activity"/>
    <property type="evidence" value="ECO:0007669"/>
    <property type="project" value="UniProtKB-KW"/>
</dbReference>
<dbReference type="Proteomes" id="UP001221328">
    <property type="component" value="Unassembled WGS sequence"/>
</dbReference>
<evidence type="ECO:0000256" key="2">
    <source>
        <dbReference type="ARBA" id="ARBA00022963"/>
    </source>
</evidence>
<keyword evidence="2" id="KW-0442">Lipid degradation</keyword>
<gene>
    <name evidence="6" type="ORF">PO587_06690</name>
</gene>
<keyword evidence="3" id="KW-0443">Lipid metabolism</keyword>
<dbReference type="PANTHER" id="PTHR10272:SF0">
    <property type="entry name" value="PLATELET-ACTIVATING FACTOR ACETYLHYDROLASE"/>
    <property type="match status" value="1"/>
</dbReference>
<evidence type="ECO:0000256" key="4">
    <source>
        <dbReference type="SAM" id="MobiDB-lite"/>
    </source>
</evidence>